<feature type="signal peptide" evidence="2">
    <location>
        <begin position="1"/>
        <end position="26"/>
    </location>
</feature>
<evidence type="ECO:0000256" key="2">
    <source>
        <dbReference type="SAM" id="SignalP"/>
    </source>
</evidence>
<dbReference type="Pfam" id="PF08964">
    <property type="entry name" value="Crystall_3"/>
    <property type="match status" value="1"/>
</dbReference>
<dbReference type="SUPFAM" id="SSF49695">
    <property type="entry name" value="gamma-Crystallin-like"/>
    <property type="match status" value="1"/>
</dbReference>
<sequence>MKKRALAVSTNILALSLAVAAGSAFAEGSLQYSQATQPPTERTSQGEARNERQPSQTAPAQSGQSGQSAQSGQRGSEGHPVVYMLVPIAVADRDPAMKEGCWAKFHDDQNYRGDTLTLVGPVDMPDMTGPFGIDWKDKISSVETGPKATVQVYDNENFADLVSTFKPGQKVQDVSKKMGFFDEFSSLKISCTK</sequence>
<dbReference type="InterPro" id="IPR011024">
    <property type="entry name" value="G_crystallin-like"/>
</dbReference>
<keyword evidence="2" id="KW-0732">Signal</keyword>
<reference evidence="4" key="1">
    <citation type="submission" date="2019-12" db="EMBL/GenBank/DDBJ databases">
        <title>Comparative genomics gives insights into the taxonomy of the Azoarcus-Aromatoleum group and reveals separate origins of nif in the plant-associated Azoarcus and non-plant-associated Aromatoleum sub-groups.</title>
        <authorList>
            <person name="Lafos M."/>
            <person name="Maluk M."/>
            <person name="Batista M."/>
            <person name="Junghare M."/>
            <person name="Carmona M."/>
            <person name="Faoro H."/>
            <person name="Cruz L.M."/>
            <person name="Battistoni F."/>
            <person name="De Souza E."/>
            <person name="Pedrosa F."/>
            <person name="Chen W.-M."/>
            <person name="Poole P.S."/>
            <person name="Dixon R.A."/>
            <person name="James E.K."/>
        </authorList>
    </citation>
    <scope>NUCLEOTIDE SEQUENCE</scope>
    <source>
        <strain evidence="4">U120</strain>
    </source>
</reference>
<dbReference type="EMBL" id="WTVH01000010">
    <property type="protein sequence ID" value="NMF93076.1"/>
    <property type="molecule type" value="Genomic_DNA"/>
</dbReference>
<organism evidence="4 5">
    <name type="scientific">Aromatoleum buckelii</name>
    <dbReference type="NCBI Taxonomy" id="200254"/>
    <lineage>
        <taxon>Bacteria</taxon>
        <taxon>Pseudomonadati</taxon>
        <taxon>Pseudomonadota</taxon>
        <taxon>Betaproteobacteria</taxon>
        <taxon>Rhodocyclales</taxon>
        <taxon>Rhodocyclaceae</taxon>
        <taxon>Aromatoleum</taxon>
    </lineage>
</organism>
<name>A0ABX1N174_9RHOO</name>
<feature type="compositionally biased region" description="Low complexity" evidence="1">
    <location>
        <begin position="53"/>
        <end position="74"/>
    </location>
</feature>
<feature type="domain" description="Calcium-dependent cell adhesion molecule N-terminal" evidence="3">
    <location>
        <begin position="100"/>
        <end position="187"/>
    </location>
</feature>
<feature type="chain" id="PRO_5047347321" description="Calcium-dependent cell adhesion molecule N-terminal domain-containing protein" evidence="2">
    <location>
        <begin position="27"/>
        <end position="193"/>
    </location>
</feature>
<comment type="caution">
    <text evidence="4">The sequence shown here is derived from an EMBL/GenBank/DDBJ whole genome shotgun (WGS) entry which is preliminary data.</text>
</comment>
<evidence type="ECO:0000313" key="4">
    <source>
        <dbReference type="EMBL" id="NMF93076.1"/>
    </source>
</evidence>
<dbReference type="InterPro" id="IPR015059">
    <property type="entry name" value="Ca_cell_adhesion_N_dom"/>
</dbReference>
<protein>
    <recommendedName>
        <fullName evidence="3">Calcium-dependent cell adhesion molecule N-terminal domain-containing protein</fullName>
    </recommendedName>
</protein>
<evidence type="ECO:0000259" key="3">
    <source>
        <dbReference type="Pfam" id="PF08964"/>
    </source>
</evidence>
<evidence type="ECO:0000313" key="5">
    <source>
        <dbReference type="Proteomes" id="UP000601990"/>
    </source>
</evidence>
<dbReference type="Gene3D" id="2.60.20.10">
    <property type="entry name" value="Crystallins"/>
    <property type="match status" value="1"/>
</dbReference>
<accession>A0ABX1N174</accession>
<gene>
    <name evidence="4" type="ORF">GO608_07010</name>
</gene>
<feature type="region of interest" description="Disordered" evidence="1">
    <location>
        <begin position="30"/>
        <end position="77"/>
    </location>
</feature>
<feature type="compositionally biased region" description="Polar residues" evidence="1">
    <location>
        <begin position="30"/>
        <end position="47"/>
    </location>
</feature>
<proteinExistence type="predicted"/>
<dbReference type="Proteomes" id="UP000601990">
    <property type="component" value="Unassembled WGS sequence"/>
</dbReference>
<dbReference type="RefSeq" id="WP_169198364.1">
    <property type="nucleotide sequence ID" value="NZ_WTVH02000008.1"/>
</dbReference>
<keyword evidence="5" id="KW-1185">Reference proteome</keyword>
<evidence type="ECO:0000256" key="1">
    <source>
        <dbReference type="SAM" id="MobiDB-lite"/>
    </source>
</evidence>